<reference evidence="1 2" key="1">
    <citation type="journal article" date="2018" name="PLoS Genet.">
        <title>Population sequencing reveals clonal diversity and ancestral inbreeding in the grapevine cultivar Chardonnay.</title>
        <authorList>
            <person name="Roach M.J."/>
            <person name="Johnson D.L."/>
            <person name="Bohlmann J."/>
            <person name="van Vuuren H.J."/>
            <person name="Jones S.J."/>
            <person name="Pretorius I.S."/>
            <person name="Schmidt S.A."/>
            <person name="Borneman A.R."/>
        </authorList>
    </citation>
    <scope>NUCLEOTIDE SEQUENCE [LARGE SCALE GENOMIC DNA]</scope>
    <source>
        <strain evidence="2">cv. Chardonnay</strain>
        <tissue evidence="1">Leaf</tissue>
    </source>
</reference>
<dbReference type="EMBL" id="QGNW01000188">
    <property type="protein sequence ID" value="RVW87008.1"/>
    <property type="molecule type" value="Genomic_DNA"/>
</dbReference>
<comment type="caution">
    <text evidence="1">The sequence shown here is derived from an EMBL/GenBank/DDBJ whole genome shotgun (WGS) entry which is preliminary data.</text>
</comment>
<dbReference type="Proteomes" id="UP000288805">
    <property type="component" value="Unassembled WGS sequence"/>
</dbReference>
<accession>A0A438HRE1</accession>
<name>A0A438HRE1_VITVI</name>
<dbReference type="AlphaFoldDB" id="A0A438HRE1"/>
<gene>
    <name evidence="1" type="ORF">CK203_043506</name>
</gene>
<protein>
    <submittedName>
        <fullName evidence="1">Uncharacterized protein</fullName>
    </submittedName>
</protein>
<evidence type="ECO:0000313" key="2">
    <source>
        <dbReference type="Proteomes" id="UP000288805"/>
    </source>
</evidence>
<evidence type="ECO:0000313" key="1">
    <source>
        <dbReference type="EMBL" id="RVW87008.1"/>
    </source>
</evidence>
<sequence length="133" mass="14226">MASAEAKRFILVFPEGSAVPGAGVHWLWNFVALGWFLPLKGLGRCSLEGAVGGSKTVILTVETYVDKAQKVGRSWRPSADLGDLRSGFFKLGSGTLKWGAFEMGFMPKEFGYGGKSLVDVTGGLKRKLARGKG</sequence>
<proteinExistence type="predicted"/>
<organism evidence="1 2">
    <name type="scientific">Vitis vinifera</name>
    <name type="common">Grape</name>
    <dbReference type="NCBI Taxonomy" id="29760"/>
    <lineage>
        <taxon>Eukaryota</taxon>
        <taxon>Viridiplantae</taxon>
        <taxon>Streptophyta</taxon>
        <taxon>Embryophyta</taxon>
        <taxon>Tracheophyta</taxon>
        <taxon>Spermatophyta</taxon>
        <taxon>Magnoliopsida</taxon>
        <taxon>eudicotyledons</taxon>
        <taxon>Gunneridae</taxon>
        <taxon>Pentapetalae</taxon>
        <taxon>rosids</taxon>
        <taxon>Vitales</taxon>
        <taxon>Vitaceae</taxon>
        <taxon>Viteae</taxon>
        <taxon>Vitis</taxon>
    </lineage>
</organism>